<accession>A0A7W6RF19</accession>
<dbReference type="Proteomes" id="UP000554286">
    <property type="component" value="Unassembled WGS sequence"/>
</dbReference>
<organism evidence="1 2">
    <name type="scientific">Roseospira visakhapatnamensis</name>
    <dbReference type="NCBI Taxonomy" id="390880"/>
    <lineage>
        <taxon>Bacteria</taxon>
        <taxon>Pseudomonadati</taxon>
        <taxon>Pseudomonadota</taxon>
        <taxon>Alphaproteobacteria</taxon>
        <taxon>Rhodospirillales</taxon>
        <taxon>Rhodospirillaceae</taxon>
        <taxon>Roseospira</taxon>
    </lineage>
</organism>
<dbReference type="AlphaFoldDB" id="A0A7W6RF19"/>
<name>A0A7W6RF19_9PROT</name>
<proteinExistence type="predicted"/>
<dbReference type="PANTHER" id="PTHR35566:SF1">
    <property type="entry name" value="TYPE VI SECRETION SYSTEM BASEPLATE COMPONENT TSSK1"/>
    <property type="match status" value="1"/>
</dbReference>
<reference evidence="1 2" key="1">
    <citation type="submission" date="2020-08" db="EMBL/GenBank/DDBJ databases">
        <title>Genome sequencing of Purple Non-Sulfur Bacteria from various extreme environments.</title>
        <authorList>
            <person name="Mayer M."/>
        </authorList>
    </citation>
    <scope>NUCLEOTIDE SEQUENCE [LARGE SCALE GENOMIC DNA]</scope>
    <source>
        <strain evidence="1 2">JA131</strain>
    </source>
</reference>
<dbReference type="NCBIfam" id="TIGR03353">
    <property type="entry name" value="VI_chp_4"/>
    <property type="match status" value="1"/>
</dbReference>
<dbReference type="EMBL" id="JACIGK010000018">
    <property type="protein sequence ID" value="MBB4266866.1"/>
    <property type="molecule type" value="Genomic_DNA"/>
</dbReference>
<dbReference type="RefSeq" id="WP_184045697.1">
    <property type="nucleotide sequence ID" value="NZ_JACIGK010000018.1"/>
</dbReference>
<dbReference type="Pfam" id="PF05936">
    <property type="entry name" value="T6SS_VasE"/>
    <property type="match status" value="1"/>
</dbReference>
<evidence type="ECO:0000313" key="1">
    <source>
        <dbReference type="EMBL" id="MBB4266866.1"/>
    </source>
</evidence>
<dbReference type="InterPro" id="IPR010263">
    <property type="entry name" value="T6SS_TssK"/>
</dbReference>
<evidence type="ECO:0000313" key="2">
    <source>
        <dbReference type="Proteomes" id="UP000554286"/>
    </source>
</evidence>
<keyword evidence="2" id="KW-1185">Reference proteome</keyword>
<protein>
    <submittedName>
        <fullName evidence="1">Type VI secretion system protein ImpJ</fullName>
    </submittedName>
</protein>
<sequence length="448" mass="48590">MATDNRVVWSEGMFLRPQHFQQADRNTERVVRGVAEGLRAHGWGLLDAQVNRDLLANGRFALTRARGVLPDGTPFSIPEDADHPTPLDLPESNRNQEIFLALPARQPGGVEVAEGADSETVARYRPQEVEVVDSAGTAQTVTPMTVARPRLRLVTETAERAGLICLGVARVIEVRADRRVVLDDRYIPPVLDCAAAPALAGFRDEAQGLVHSRCEALAQRLGGGGAGAGARGVGDIADFMMLACLNRAAPLLAALSQATRLHPEDFFREMLRLTGELATFAAPGRRPPAFPVYRHEDIRGSLTPVMAELRKYLSAVLEQTAVPIPLQLRKYGIRVGVIADRSLLGGAQFVLAARAEMPAENLRRAFPAQVKIGPVERIRELVNVALPGIAVRPLPVAPRQLPYIAGTTYFDLERNNPLWKALATSGGVAIHLAGDFPGIQMELWAIRG</sequence>
<gene>
    <name evidence="1" type="ORF">GGD89_002502</name>
</gene>
<dbReference type="PANTHER" id="PTHR35566">
    <property type="entry name" value="BLR3599 PROTEIN"/>
    <property type="match status" value="1"/>
</dbReference>
<comment type="caution">
    <text evidence="1">The sequence shown here is derived from an EMBL/GenBank/DDBJ whole genome shotgun (WGS) entry which is preliminary data.</text>
</comment>